<dbReference type="PANTHER" id="PTHR12418:SF19">
    <property type="entry name" value="ACYL-COENZYME A THIOESTERASE THEM4"/>
    <property type="match status" value="1"/>
</dbReference>
<dbReference type="SUPFAM" id="SSF54637">
    <property type="entry name" value="Thioesterase/thiol ester dehydrase-isomerase"/>
    <property type="match status" value="1"/>
</dbReference>
<evidence type="ECO:0000256" key="17">
    <source>
        <dbReference type="ARBA" id="ARBA00037002"/>
    </source>
</evidence>
<evidence type="ECO:0000256" key="12">
    <source>
        <dbReference type="ARBA" id="ARBA00023098"/>
    </source>
</evidence>
<evidence type="ECO:0000256" key="23">
    <source>
        <dbReference type="ARBA" id="ARBA00047734"/>
    </source>
</evidence>
<comment type="subcellular location">
    <subcellularLocation>
        <location evidence="3">Cell projection</location>
        <location evidence="3">Ruffle membrane</location>
    </subcellularLocation>
    <subcellularLocation>
        <location evidence="1">Cytoplasm</location>
    </subcellularLocation>
    <subcellularLocation>
        <location evidence="4">Mitochondrion inner membrane</location>
        <topology evidence="4">Peripheral membrane protein</topology>
    </subcellularLocation>
    <subcellularLocation>
        <location evidence="2">Mitochondrion intermembrane space</location>
    </subcellularLocation>
</comment>
<dbReference type="CDD" id="cd03443">
    <property type="entry name" value="PaaI_thioesterase"/>
    <property type="match status" value="1"/>
</dbReference>
<evidence type="ECO:0000256" key="15">
    <source>
        <dbReference type="ARBA" id="ARBA00023273"/>
    </source>
</evidence>
<comment type="catalytic activity">
    <reaction evidence="23">
        <text>hexadecanoyl-CoA + H2O = hexadecanoate + CoA + H(+)</text>
        <dbReference type="Rhea" id="RHEA:16645"/>
        <dbReference type="ChEBI" id="CHEBI:7896"/>
        <dbReference type="ChEBI" id="CHEBI:15377"/>
        <dbReference type="ChEBI" id="CHEBI:15378"/>
        <dbReference type="ChEBI" id="CHEBI:57287"/>
        <dbReference type="ChEBI" id="CHEBI:57379"/>
        <dbReference type="EC" id="3.1.2.2"/>
    </reaction>
    <physiologicalReaction direction="left-to-right" evidence="23">
        <dbReference type="Rhea" id="RHEA:16646"/>
    </physiologicalReaction>
</comment>
<evidence type="ECO:0000256" key="16">
    <source>
        <dbReference type="ARBA" id="ARBA00035852"/>
    </source>
</evidence>
<evidence type="ECO:0000256" key="24">
    <source>
        <dbReference type="ARBA" id="ARBA00047969"/>
    </source>
</evidence>
<comment type="catalytic activity">
    <reaction evidence="24">
        <text>decanoyl-CoA + H2O = decanoate + CoA + H(+)</text>
        <dbReference type="Rhea" id="RHEA:40059"/>
        <dbReference type="ChEBI" id="CHEBI:15377"/>
        <dbReference type="ChEBI" id="CHEBI:15378"/>
        <dbReference type="ChEBI" id="CHEBI:27689"/>
        <dbReference type="ChEBI" id="CHEBI:57287"/>
        <dbReference type="ChEBI" id="CHEBI:61430"/>
    </reaction>
    <physiologicalReaction direction="left-to-right" evidence="24">
        <dbReference type="Rhea" id="RHEA:40060"/>
    </physiologicalReaction>
</comment>
<dbReference type="GO" id="GO:0032587">
    <property type="term" value="C:ruffle membrane"/>
    <property type="evidence" value="ECO:0007669"/>
    <property type="project" value="UniProtKB-SubCell"/>
</dbReference>
<dbReference type="InterPro" id="IPR029069">
    <property type="entry name" value="HotDog_dom_sf"/>
</dbReference>
<keyword evidence="6" id="KW-0963">Cytoplasm</keyword>
<evidence type="ECO:0000259" key="27">
    <source>
        <dbReference type="Pfam" id="PF03061"/>
    </source>
</evidence>
<evidence type="ECO:0000256" key="19">
    <source>
        <dbReference type="ARBA" id="ARBA00038848"/>
    </source>
</evidence>
<name>A0A6J6HLT5_9ZZZZ</name>
<keyword evidence="10" id="KW-0276">Fatty acid metabolism</keyword>
<accession>A0A6J6HLT5</accession>
<keyword evidence="7" id="KW-0053">Apoptosis</keyword>
<evidence type="ECO:0000256" key="8">
    <source>
        <dbReference type="ARBA" id="ARBA00022792"/>
    </source>
</evidence>
<comment type="catalytic activity">
    <reaction evidence="17">
        <text>(9Z)-octadecenoyl-CoA + H2O = (9Z)-octadecenoate + CoA + H(+)</text>
        <dbReference type="Rhea" id="RHEA:40139"/>
        <dbReference type="ChEBI" id="CHEBI:15377"/>
        <dbReference type="ChEBI" id="CHEBI:15378"/>
        <dbReference type="ChEBI" id="CHEBI:30823"/>
        <dbReference type="ChEBI" id="CHEBI:57287"/>
        <dbReference type="ChEBI" id="CHEBI:57387"/>
    </reaction>
    <physiologicalReaction direction="left-to-right" evidence="17">
        <dbReference type="Rhea" id="RHEA:40140"/>
    </physiologicalReaction>
</comment>
<organism evidence="28">
    <name type="scientific">freshwater metagenome</name>
    <dbReference type="NCBI Taxonomy" id="449393"/>
    <lineage>
        <taxon>unclassified sequences</taxon>
        <taxon>metagenomes</taxon>
        <taxon>ecological metagenomes</taxon>
    </lineage>
</organism>
<evidence type="ECO:0000256" key="18">
    <source>
        <dbReference type="ARBA" id="ARBA00038456"/>
    </source>
</evidence>
<keyword evidence="12" id="KW-0443">Lipid metabolism</keyword>
<comment type="catalytic activity">
    <reaction evidence="26">
        <text>tetradecanoyl-CoA + H2O = tetradecanoate + CoA + H(+)</text>
        <dbReference type="Rhea" id="RHEA:40119"/>
        <dbReference type="ChEBI" id="CHEBI:15377"/>
        <dbReference type="ChEBI" id="CHEBI:15378"/>
        <dbReference type="ChEBI" id="CHEBI:30807"/>
        <dbReference type="ChEBI" id="CHEBI:57287"/>
        <dbReference type="ChEBI" id="CHEBI:57385"/>
    </reaction>
    <physiologicalReaction direction="left-to-right" evidence="26">
        <dbReference type="Rhea" id="RHEA:40120"/>
    </physiologicalReaction>
</comment>
<evidence type="ECO:0000313" key="28">
    <source>
        <dbReference type="EMBL" id="CAB4612295.1"/>
    </source>
</evidence>
<comment type="catalytic activity">
    <reaction evidence="25">
        <text>dodecanoyl-CoA + H2O = dodecanoate + CoA + H(+)</text>
        <dbReference type="Rhea" id="RHEA:30135"/>
        <dbReference type="ChEBI" id="CHEBI:15377"/>
        <dbReference type="ChEBI" id="CHEBI:15378"/>
        <dbReference type="ChEBI" id="CHEBI:18262"/>
        <dbReference type="ChEBI" id="CHEBI:57287"/>
        <dbReference type="ChEBI" id="CHEBI:57375"/>
    </reaction>
    <physiologicalReaction direction="left-to-right" evidence="25">
        <dbReference type="Rhea" id="RHEA:30136"/>
    </physiologicalReaction>
</comment>
<dbReference type="GO" id="GO:0005758">
    <property type="term" value="C:mitochondrial intermembrane space"/>
    <property type="evidence" value="ECO:0007669"/>
    <property type="project" value="UniProtKB-SubCell"/>
</dbReference>
<evidence type="ECO:0000256" key="11">
    <source>
        <dbReference type="ARBA" id="ARBA00022946"/>
    </source>
</evidence>
<proteinExistence type="inferred from homology"/>
<keyword evidence="9" id="KW-0378">Hydrolase</keyword>
<keyword evidence="13" id="KW-0496">Mitochondrion</keyword>
<evidence type="ECO:0000256" key="26">
    <source>
        <dbReference type="ARBA" id="ARBA00048180"/>
    </source>
</evidence>
<dbReference type="PANTHER" id="PTHR12418">
    <property type="entry name" value="ACYL-COENZYME A THIOESTERASE THEM4"/>
    <property type="match status" value="1"/>
</dbReference>
<dbReference type="AlphaFoldDB" id="A0A6J6HLT5"/>
<dbReference type="Gene3D" id="3.10.129.10">
    <property type="entry name" value="Hotdog Thioesterase"/>
    <property type="match status" value="1"/>
</dbReference>
<evidence type="ECO:0000256" key="3">
    <source>
        <dbReference type="ARBA" id="ARBA00004632"/>
    </source>
</evidence>
<evidence type="ECO:0000256" key="9">
    <source>
        <dbReference type="ARBA" id="ARBA00022801"/>
    </source>
</evidence>
<evidence type="ECO:0000256" key="25">
    <source>
        <dbReference type="ARBA" id="ARBA00048074"/>
    </source>
</evidence>
<keyword evidence="5" id="KW-1003">Cell membrane</keyword>
<keyword evidence="11" id="KW-0809">Transit peptide</keyword>
<evidence type="ECO:0000256" key="2">
    <source>
        <dbReference type="ARBA" id="ARBA00004569"/>
    </source>
</evidence>
<keyword evidence="8" id="KW-0999">Mitochondrion inner membrane</keyword>
<dbReference type="GO" id="GO:0016787">
    <property type="term" value="F:hydrolase activity"/>
    <property type="evidence" value="ECO:0007669"/>
    <property type="project" value="UniProtKB-KW"/>
</dbReference>
<evidence type="ECO:0000256" key="10">
    <source>
        <dbReference type="ARBA" id="ARBA00022832"/>
    </source>
</evidence>
<reference evidence="28" key="1">
    <citation type="submission" date="2020-05" db="EMBL/GenBank/DDBJ databases">
        <authorList>
            <person name="Chiriac C."/>
            <person name="Salcher M."/>
            <person name="Ghai R."/>
            <person name="Kavagutti S V."/>
        </authorList>
    </citation>
    <scope>NUCLEOTIDE SEQUENCE</scope>
</reference>
<evidence type="ECO:0000256" key="1">
    <source>
        <dbReference type="ARBA" id="ARBA00004496"/>
    </source>
</evidence>
<comment type="similarity">
    <text evidence="18">Belongs to the THEM4/THEM5 thioesterase family.</text>
</comment>
<evidence type="ECO:0000256" key="4">
    <source>
        <dbReference type="ARBA" id="ARBA00004637"/>
    </source>
</evidence>
<evidence type="ECO:0000256" key="20">
    <source>
        <dbReference type="ARBA" id="ARBA00040123"/>
    </source>
</evidence>
<sequence length="208" mass="22534">MSDPAPELVSLSPTMKRLADSLRRTLKAVYHVHPAHDDEQMAATAESLEQQITDAGTMGLGQPSDVRYTRSPLSGAFNPIAAPVTYEYGEKNITAKVRYNESYQGPPACVHGGIVAALLDDALGRTRHLTGRHCVTGGLNVTYKRPTPINADLTVEARIESVHERKFIVTGEIYHEGQVTASAEAVFVFLADEKFNALVSGARDASRS</sequence>
<dbReference type="EC" id="3.1.2.2" evidence="19"/>
<evidence type="ECO:0000256" key="13">
    <source>
        <dbReference type="ARBA" id="ARBA00023128"/>
    </source>
</evidence>
<dbReference type="Pfam" id="PF03061">
    <property type="entry name" value="4HBT"/>
    <property type="match status" value="1"/>
</dbReference>
<dbReference type="GO" id="GO:0006631">
    <property type="term" value="P:fatty acid metabolic process"/>
    <property type="evidence" value="ECO:0007669"/>
    <property type="project" value="UniProtKB-KW"/>
</dbReference>
<evidence type="ECO:0000256" key="7">
    <source>
        <dbReference type="ARBA" id="ARBA00022703"/>
    </source>
</evidence>
<protein>
    <recommendedName>
        <fullName evidence="20">Acyl-coenzyme A thioesterase THEM4</fullName>
        <ecNumber evidence="19">3.1.2.2</ecNumber>
    </recommendedName>
    <alternativeName>
        <fullName evidence="21">Thioesterase superfamily member 4</fullName>
    </alternativeName>
</protein>
<evidence type="ECO:0000256" key="5">
    <source>
        <dbReference type="ARBA" id="ARBA00022475"/>
    </source>
</evidence>
<keyword evidence="14" id="KW-0472">Membrane</keyword>
<evidence type="ECO:0000256" key="6">
    <source>
        <dbReference type="ARBA" id="ARBA00022490"/>
    </source>
</evidence>
<evidence type="ECO:0000256" key="22">
    <source>
        <dbReference type="ARBA" id="ARBA00047588"/>
    </source>
</evidence>
<evidence type="ECO:0000256" key="21">
    <source>
        <dbReference type="ARBA" id="ARBA00043210"/>
    </source>
</evidence>
<feature type="domain" description="Thioesterase" evidence="27">
    <location>
        <begin position="110"/>
        <end position="180"/>
    </location>
</feature>
<dbReference type="EMBL" id="CAEZUX010000040">
    <property type="protein sequence ID" value="CAB4612295.1"/>
    <property type="molecule type" value="Genomic_DNA"/>
</dbReference>
<dbReference type="GO" id="GO:0006915">
    <property type="term" value="P:apoptotic process"/>
    <property type="evidence" value="ECO:0007669"/>
    <property type="project" value="UniProtKB-KW"/>
</dbReference>
<gene>
    <name evidence="28" type="ORF">UFOPK1874_00512</name>
</gene>
<dbReference type="InterPro" id="IPR006683">
    <property type="entry name" value="Thioestr_dom"/>
</dbReference>
<keyword evidence="15" id="KW-0966">Cell projection</keyword>
<dbReference type="InterPro" id="IPR052365">
    <property type="entry name" value="THEM4/THEM5_acyl-CoA_thioest"/>
</dbReference>
<evidence type="ECO:0000256" key="14">
    <source>
        <dbReference type="ARBA" id="ARBA00023136"/>
    </source>
</evidence>
<comment type="catalytic activity">
    <reaction evidence="22">
        <text>octanoyl-CoA + H2O = octanoate + CoA + H(+)</text>
        <dbReference type="Rhea" id="RHEA:30143"/>
        <dbReference type="ChEBI" id="CHEBI:15377"/>
        <dbReference type="ChEBI" id="CHEBI:15378"/>
        <dbReference type="ChEBI" id="CHEBI:25646"/>
        <dbReference type="ChEBI" id="CHEBI:57287"/>
        <dbReference type="ChEBI" id="CHEBI:57386"/>
    </reaction>
    <physiologicalReaction direction="left-to-right" evidence="22">
        <dbReference type="Rhea" id="RHEA:30144"/>
    </physiologicalReaction>
</comment>
<dbReference type="GO" id="GO:0005743">
    <property type="term" value="C:mitochondrial inner membrane"/>
    <property type="evidence" value="ECO:0007669"/>
    <property type="project" value="UniProtKB-SubCell"/>
</dbReference>
<comment type="catalytic activity">
    <reaction evidence="16">
        <text>(5Z,8Z,11Z,14Z)-eicosatetraenoyl-CoA + H2O = (5Z,8Z,11Z,14Z)-eicosatetraenoate + CoA + H(+)</text>
        <dbReference type="Rhea" id="RHEA:40151"/>
        <dbReference type="ChEBI" id="CHEBI:15377"/>
        <dbReference type="ChEBI" id="CHEBI:15378"/>
        <dbReference type="ChEBI" id="CHEBI:32395"/>
        <dbReference type="ChEBI" id="CHEBI:57287"/>
        <dbReference type="ChEBI" id="CHEBI:57368"/>
    </reaction>
    <physiologicalReaction direction="left-to-right" evidence="16">
        <dbReference type="Rhea" id="RHEA:40152"/>
    </physiologicalReaction>
</comment>